<dbReference type="GO" id="GO:0006355">
    <property type="term" value="P:regulation of DNA-templated transcription"/>
    <property type="evidence" value="ECO:0007669"/>
    <property type="project" value="InterPro"/>
</dbReference>
<feature type="domain" description="HTH iclR-type" evidence="1">
    <location>
        <begin position="9"/>
        <end position="59"/>
    </location>
</feature>
<dbReference type="EMBL" id="LVIE01000001">
    <property type="protein sequence ID" value="OHT25834.1"/>
    <property type="molecule type" value="Genomic_DNA"/>
</dbReference>
<gene>
    <name evidence="2" type="ORF">A3Q29_00260</name>
</gene>
<dbReference type="Proteomes" id="UP000179588">
    <property type="component" value="Unassembled WGS sequence"/>
</dbReference>
<dbReference type="AlphaFoldDB" id="A0A1S1HU09"/>
<comment type="caution">
    <text evidence="2">The sequence shown here is derived from an EMBL/GenBank/DDBJ whole genome shotgun (WGS) entry which is preliminary data.</text>
</comment>
<name>A0A1S1HU09_PROST</name>
<dbReference type="InterPro" id="IPR036390">
    <property type="entry name" value="WH_DNA-bd_sf"/>
</dbReference>
<keyword evidence="3" id="KW-1185">Reference proteome</keyword>
<dbReference type="InterPro" id="IPR036388">
    <property type="entry name" value="WH-like_DNA-bd_sf"/>
</dbReference>
<evidence type="ECO:0000259" key="1">
    <source>
        <dbReference type="Pfam" id="PF09339"/>
    </source>
</evidence>
<dbReference type="Pfam" id="PF09339">
    <property type="entry name" value="HTH_IclR"/>
    <property type="match status" value="1"/>
</dbReference>
<dbReference type="Gene3D" id="1.10.10.10">
    <property type="entry name" value="Winged helix-like DNA-binding domain superfamily/Winged helix DNA-binding domain"/>
    <property type="match status" value="1"/>
</dbReference>
<dbReference type="GO" id="GO:0003677">
    <property type="term" value="F:DNA binding"/>
    <property type="evidence" value="ECO:0007669"/>
    <property type="project" value="InterPro"/>
</dbReference>
<evidence type="ECO:0000313" key="2">
    <source>
        <dbReference type="EMBL" id="OHT25834.1"/>
    </source>
</evidence>
<evidence type="ECO:0000313" key="3">
    <source>
        <dbReference type="Proteomes" id="UP000179588"/>
    </source>
</evidence>
<organism evidence="2 3">
    <name type="scientific">Providencia stuartii</name>
    <dbReference type="NCBI Taxonomy" id="588"/>
    <lineage>
        <taxon>Bacteria</taxon>
        <taxon>Pseudomonadati</taxon>
        <taxon>Pseudomonadota</taxon>
        <taxon>Gammaproteobacteria</taxon>
        <taxon>Enterobacterales</taxon>
        <taxon>Morganellaceae</taxon>
        <taxon>Providencia</taxon>
    </lineage>
</organism>
<sequence>MARKSNTSAVARALRVLIALKGHTVYGLSNKEIANAINDTPVNVSRALDALIEEGLVDQTYTTDQGAHPTYTHSIEVLKISQECFTEHELLRARLNQKEKIIRGEG</sequence>
<reference evidence="2 3" key="1">
    <citation type="submission" date="2016-03" db="EMBL/GenBank/DDBJ databases">
        <title>Genome sequence of Providencia stuartii strain, isolated from the salivary glands of larval Lucilia sericata.</title>
        <authorList>
            <person name="Yuan Y."/>
            <person name="Zhang Y."/>
            <person name="Fu S."/>
            <person name="Crippen T.L."/>
            <person name="Visi D."/>
            <person name="Benbow M.E."/>
            <person name="Allen M."/>
            <person name="Tomberlin J.K."/>
            <person name="Sze S.-H."/>
            <person name="Tarone A.M."/>
        </authorList>
    </citation>
    <scope>NUCLEOTIDE SEQUENCE [LARGE SCALE GENOMIC DNA]</scope>
    <source>
        <strain evidence="2 3">Crippen</strain>
    </source>
</reference>
<dbReference type="InterPro" id="IPR005471">
    <property type="entry name" value="Tscrpt_reg_IclR_N"/>
</dbReference>
<dbReference type="SUPFAM" id="SSF46785">
    <property type="entry name" value="Winged helix' DNA-binding domain"/>
    <property type="match status" value="1"/>
</dbReference>
<accession>A0A1S1HU09</accession>
<protein>
    <recommendedName>
        <fullName evidence="1">HTH iclR-type domain-containing protein</fullName>
    </recommendedName>
</protein>
<proteinExistence type="predicted"/>